<dbReference type="CDD" id="cd05387">
    <property type="entry name" value="BY-kinase"/>
    <property type="match status" value="1"/>
</dbReference>
<feature type="compositionally biased region" description="Basic and acidic residues" evidence="3">
    <location>
        <begin position="1"/>
        <end position="22"/>
    </location>
</feature>
<accession>A0ABS7P9Q6</accession>
<comment type="caution">
    <text evidence="4">The sequence shown here is derived from an EMBL/GenBank/DDBJ whole genome shotgun (WGS) entry which is preliminary data.</text>
</comment>
<dbReference type="PANTHER" id="PTHR32309">
    <property type="entry name" value="TYROSINE-PROTEIN KINASE"/>
    <property type="match status" value="1"/>
</dbReference>
<dbReference type="EMBL" id="JAHWXP010000001">
    <property type="protein sequence ID" value="MBY8335784.1"/>
    <property type="molecule type" value="Genomic_DNA"/>
</dbReference>
<dbReference type="SUPFAM" id="SSF52540">
    <property type="entry name" value="P-loop containing nucleoside triphosphate hydrolases"/>
    <property type="match status" value="1"/>
</dbReference>
<name>A0ABS7P9Q6_9SPHN</name>
<keyword evidence="5" id="KW-1185">Reference proteome</keyword>
<gene>
    <name evidence="4" type="ORF">KYN89_01860</name>
</gene>
<feature type="compositionally biased region" description="Pro residues" evidence="3">
    <location>
        <begin position="62"/>
        <end position="76"/>
    </location>
</feature>
<evidence type="ECO:0000313" key="5">
    <source>
        <dbReference type="Proteomes" id="UP000759298"/>
    </source>
</evidence>
<proteinExistence type="predicted"/>
<dbReference type="Proteomes" id="UP000759298">
    <property type="component" value="Unassembled WGS sequence"/>
</dbReference>
<keyword evidence="1" id="KW-0547">Nucleotide-binding</keyword>
<organism evidence="4 5">
    <name type="scientific">Alteriqipengyuania abyssalis</name>
    <dbReference type="NCBI Taxonomy" id="2860200"/>
    <lineage>
        <taxon>Bacteria</taxon>
        <taxon>Pseudomonadati</taxon>
        <taxon>Pseudomonadota</taxon>
        <taxon>Alphaproteobacteria</taxon>
        <taxon>Sphingomonadales</taxon>
        <taxon>Erythrobacteraceae</taxon>
        <taxon>Alteriqipengyuania</taxon>
    </lineage>
</organism>
<sequence length="352" mass="37030">MTEHNPIKPPKPDGGEEEKSSLLERASGAFGLSNLGAAPMPRSFDDVPMKRARPLRKTGTPAPAPAPKATPAPAPAPVEMSVEAARKEASLPVPAQPSAPPPAVIDGTANPIALAGERVEVDFASLRKAGFIDPEGQASALAEEFRIVKRQILDAVRLAGTAAARRILITSPHENEGKTFCAVNLALSLAAERDLEVVLIDADLANPSVKRVLGLPERAGLMDVLANDQARVESHVLQTDIDGLWVLPPGRQSSHASEALSSRRTAEVFERLTAQAPNRIVLIDSPPALAASPAAEIAKHVGQTILVARADRTGKTALEDAAQLLSACPDIKLVLNGANFSPSGRRFGSYYG</sequence>
<evidence type="ECO:0000256" key="2">
    <source>
        <dbReference type="ARBA" id="ARBA00022840"/>
    </source>
</evidence>
<dbReference type="PANTHER" id="PTHR32309:SF13">
    <property type="entry name" value="FERRIC ENTEROBACTIN TRANSPORT PROTEIN FEPE"/>
    <property type="match status" value="1"/>
</dbReference>
<dbReference type="Gene3D" id="3.40.50.300">
    <property type="entry name" value="P-loop containing nucleotide triphosphate hydrolases"/>
    <property type="match status" value="1"/>
</dbReference>
<keyword evidence="2" id="KW-0067">ATP-binding</keyword>
<dbReference type="InterPro" id="IPR027417">
    <property type="entry name" value="P-loop_NTPase"/>
</dbReference>
<protein>
    <submittedName>
        <fullName evidence="4">Capsular biosynthesis protein</fullName>
    </submittedName>
</protein>
<dbReference type="InterPro" id="IPR050445">
    <property type="entry name" value="Bact_polysacc_biosynth/exp"/>
</dbReference>
<dbReference type="InterPro" id="IPR005702">
    <property type="entry name" value="Wzc-like_C"/>
</dbReference>
<evidence type="ECO:0000313" key="4">
    <source>
        <dbReference type="EMBL" id="MBY8335784.1"/>
    </source>
</evidence>
<evidence type="ECO:0000256" key="3">
    <source>
        <dbReference type="SAM" id="MobiDB-lite"/>
    </source>
</evidence>
<dbReference type="RefSeq" id="WP_222823549.1">
    <property type="nucleotide sequence ID" value="NZ_JAHWXP010000001.1"/>
</dbReference>
<feature type="region of interest" description="Disordered" evidence="3">
    <location>
        <begin position="1"/>
        <end position="79"/>
    </location>
</feature>
<evidence type="ECO:0000256" key="1">
    <source>
        <dbReference type="ARBA" id="ARBA00022741"/>
    </source>
</evidence>
<reference evidence="4 5" key="1">
    <citation type="submission" date="2021-07" db="EMBL/GenBank/DDBJ databases">
        <title>Alteriqipengyuania abyssalis NZ-12B nov, sp.nov isolated from deep sea sponge in pacific ocean.</title>
        <authorList>
            <person name="Tareen S."/>
            <person name="Wink J."/>
        </authorList>
    </citation>
    <scope>NUCLEOTIDE SEQUENCE [LARGE SCALE GENOMIC DNA]</scope>
    <source>
        <strain evidence="4 5">NZ-12B</strain>
    </source>
</reference>